<dbReference type="SMART" id="SM00893">
    <property type="entry name" value="ETF"/>
    <property type="match status" value="1"/>
</dbReference>
<dbReference type="InterPro" id="IPR000049">
    <property type="entry name" value="ET-Flavoprotein_bsu_CS"/>
</dbReference>
<name>A0A1M4YEA8_9CLOT</name>
<evidence type="ECO:0000256" key="3">
    <source>
        <dbReference type="ARBA" id="ARBA00049933"/>
    </source>
</evidence>
<dbReference type="SUPFAM" id="SSF52402">
    <property type="entry name" value="Adenine nucleotide alpha hydrolases-like"/>
    <property type="match status" value="1"/>
</dbReference>
<dbReference type="Pfam" id="PF01012">
    <property type="entry name" value="ETF"/>
    <property type="match status" value="1"/>
</dbReference>
<dbReference type="PANTHER" id="PTHR21294">
    <property type="entry name" value="ELECTRON TRANSFER FLAVOPROTEIN BETA-SUBUNIT"/>
    <property type="match status" value="1"/>
</dbReference>
<dbReference type="PIRSF" id="PIRSF000090">
    <property type="entry name" value="Beta-ETF"/>
    <property type="match status" value="1"/>
</dbReference>
<dbReference type="InterPro" id="IPR014730">
    <property type="entry name" value="ETF_a/b_N"/>
</dbReference>
<comment type="similarity">
    <text evidence="1">Belongs to the ETF beta-subunit/FixA family.</text>
</comment>
<dbReference type="RefSeq" id="WP_072897214.1">
    <property type="nucleotide sequence ID" value="NZ_FQVM01000027.1"/>
</dbReference>
<evidence type="ECO:0000313" key="6">
    <source>
        <dbReference type="Proteomes" id="UP000184035"/>
    </source>
</evidence>
<evidence type="ECO:0000313" key="5">
    <source>
        <dbReference type="EMBL" id="SHF04059.1"/>
    </source>
</evidence>
<dbReference type="OrthoDB" id="9804960at2"/>
<keyword evidence="6" id="KW-1185">Reference proteome</keyword>
<dbReference type="InterPro" id="IPR033948">
    <property type="entry name" value="ETF_beta_N"/>
</dbReference>
<dbReference type="AlphaFoldDB" id="A0A1M4YEA8"/>
<dbReference type="STRING" id="1533.SAMN05443638_1277"/>
<organism evidence="5 6">
    <name type="scientific">Clostridium fallax</name>
    <dbReference type="NCBI Taxonomy" id="1533"/>
    <lineage>
        <taxon>Bacteria</taxon>
        <taxon>Bacillati</taxon>
        <taxon>Bacillota</taxon>
        <taxon>Clostridia</taxon>
        <taxon>Eubacteriales</taxon>
        <taxon>Clostridiaceae</taxon>
        <taxon>Clostridium</taxon>
    </lineage>
</organism>
<protein>
    <recommendedName>
        <fullName evidence="2">Electron transfer flavoprotein small subunit</fullName>
    </recommendedName>
</protein>
<dbReference type="InterPro" id="IPR012255">
    <property type="entry name" value="ETF_b"/>
</dbReference>
<evidence type="ECO:0000256" key="1">
    <source>
        <dbReference type="ARBA" id="ARBA00007557"/>
    </source>
</evidence>
<proteinExistence type="inferred from homology"/>
<evidence type="ECO:0000259" key="4">
    <source>
        <dbReference type="SMART" id="SM00893"/>
    </source>
</evidence>
<sequence length="259" mass="28050">MKIVVCLKQVPDTTVVKIDPATGTLIRDGVPSIINPEDKNALEEALRLKNQNGAHVTVISMGPPQAEAALREALCMGADEAILITDRAFAGADTLATSKALAGAIKKLDYDVVLAGRQAIDGDTAQVGPEIAEHLDIPQITYVQDVKVEEDGLLINRALEDGYELIKVKTPVLLTAIKELNHPRYMNVKYIFSTANKEIVKWSADDIDVNKEDLGLKGSPTKVKKSMTKEAKGAGEVVDKPVKEAVGYVLGKLKEKHYI</sequence>
<dbReference type="Proteomes" id="UP000184035">
    <property type="component" value="Unassembled WGS sequence"/>
</dbReference>
<dbReference type="PROSITE" id="PS01065">
    <property type="entry name" value="ETF_BETA"/>
    <property type="match status" value="1"/>
</dbReference>
<evidence type="ECO:0000256" key="2">
    <source>
        <dbReference type="ARBA" id="ARBA00042002"/>
    </source>
</evidence>
<comment type="cofactor">
    <cofactor evidence="3">
        <name>AMP</name>
        <dbReference type="ChEBI" id="CHEBI:456215"/>
    </cofactor>
</comment>
<dbReference type="PANTHER" id="PTHR21294:SF17">
    <property type="entry name" value="PROTEIN FIXA"/>
    <property type="match status" value="1"/>
</dbReference>
<dbReference type="Gene3D" id="3.40.50.620">
    <property type="entry name" value="HUPs"/>
    <property type="match status" value="1"/>
</dbReference>
<dbReference type="GO" id="GO:0009055">
    <property type="term" value="F:electron transfer activity"/>
    <property type="evidence" value="ECO:0007669"/>
    <property type="project" value="InterPro"/>
</dbReference>
<dbReference type="EMBL" id="FQVM01000027">
    <property type="protein sequence ID" value="SHF04059.1"/>
    <property type="molecule type" value="Genomic_DNA"/>
</dbReference>
<feature type="domain" description="Electron transfer flavoprotein alpha/beta-subunit N-terminal" evidence="4">
    <location>
        <begin position="22"/>
        <end position="211"/>
    </location>
</feature>
<accession>A0A1M4YEA8</accession>
<dbReference type="CDD" id="cd01714">
    <property type="entry name" value="ETF_beta"/>
    <property type="match status" value="1"/>
</dbReference>
<dbReference type="InterPro" id="IPR014729">
    <property type="entry name" value="Rossmann-like_a/b/a_fold"/>
</dbReference>
<gene>
    <name evidence="5" type="ORF">SAMN05443638_1277</name>
</gene>
<reference evidence="5 6" key="1">
    <citation type="submission" date="2016-11" db="EMBL/GenBank/DDBJ databases">
        <authorList>
            <person name="Jaros S."/>
            <person name="Januszkiewicz K."/>
            <person name="Wedrychowicz H."/>
        </authorList>
    </citation>
    <scope>NUCLEOTIDE SEQUENCE [LARGE SCALE GENOMIC DNA]</scope>
    <source>
        <strain evidence="5 6">DSM 2631</strain>
    </source>
</reference>